<evidence type="ECO:0000313" key="4">
    <source>
        <dbReference type="RefSeq" id="XP_032803224.1"/>
    </source>
</evidence>
<protein>
    <submittedName>
        <fullName evidence="4">F-box only protein 38</fullName>
    </submittedName>
</protein>
<dbReference type="Gene3D" id="3.80.10.10">
    <property type="entry name" value="Ribonuclease Inhibitor"/>
    <property type="match status" value="2"/>
</dbReference>
<dbReference type="KEGG" id="pmrn:116939202"/>
<evidence type="ECO:0000313" key="3">
    <source>
        <dbReference type="Proteomes" id="UP001318040"/>
    </source>
</evidence>
<dbReference type="Pfam" id="PF00646">
    <property type="entry name" value="F-box"/>
    <property type="match status" value="1"/>
</dbReference>
<dbReference type="CTD" id="81545"/>
<dbReference type="InterPro" id="IPR001810">
    <property type="entry name" value="F-box_dom"/>
</dbReference>
<dbReference type="InterPro" id="IPR032675">
    <property type="entry name" value="LRR_dom_sf"/>
</dbReference>
<proteinExistence type="predicted"/>
<sequence>MTRCRSLRSAVCSGGERERMVTGNKRHGLAAAAATTQTTDPLDLLALLSHEILCKIFAHLSLREVVSMQTLCRKLRDAATLFLRVTPSLDLCGGRWWTYMPAGLTDGPLLSLMSHTPALVWCYGLHPYSVNPRRTRVGDTLSIPGITQALQACPRLAGVETSHLQVAEAIWKYLPHVEILGKFRNRNGGFPIPRENTLCVPSGARVQALHLVGVSIPELPSIPSLVSLHLKWVRFTNQQPFINFHCPNLTSFTMSNCAGPTSSPRYVALVTALAAARRLTHLELVRVPFPGGIFQHNVEDNIRSGAFRALECIVFGACKYALEIDLGYLAIASAQSLEEVRMQPYLSKDCVFTALKMAAMSFPQMEELHLGHTDDFHMQTWYTPDELVELGLADVSESPCTLTDLGVNMAGEVFPTLKHLSLYNCPHLHLPQSWVTNLAPWRNLTELTLTKCHAVRLASLAGLVERLGNLMYLTLQDMFRELPRGCARVNLSAGTGIDLLANNNNHHDNRVPAEQPPPPPPPHQLPNFAGAEHVRNVAAAAAAAAPPPRNGRDDDGGGGGGGGGDAADDDAAPAAAGAAAARGANDNDDALFAWNMEVAVAAGQGDNAPAPPPAGRRHMVTRRMAQQSGRLFAGASGRGRDGRGLGRSTVTPDCSQVLKLRSSSLLGVTLLACGLSDLSFVSCPRLQFVQASRCPVLCRVSLGAASEGTSRLVVSRCRHMSPVDLMVTALRLPATADRYLCFTILTHMALIEIEKEAFACKRASYLVVLHTFSDIPDVRTNTFVCERMEALAKAHRELLQLQGLSKPANTKPLQNCPKSGKRIFQGKLEGVNYRLATDFPWLQFVKLEDVNPSCAIPEGVREKVLGKLLGRMHFPTHMVVAVLQHGVPAEDD</sequence>
<dbReference type="InterPro" id="IPR036047">
    <property type="entry name" value="F-box-like_dom_sf"/>
</dbReference>
<feature type="region of interest" description="Disordered" evidence="1">
    <location>
        <begin position="628"/>
        <end position="649"/>
    </location>
</feature>
<dbReference type="SUPFAM" id="SSF52047">
    <property type="entry name" value="RNI-like"/>
    <property type="match status" value="1"/>
</dbReference>
<reference evidence="4" key="1">
    <citation type="submission" date="2025-08" db="UniProtKB">
        <authorList>
            <consortium name="RefSeq"/>
        </authorList>
    </citation>
    <scope>IDENTIFICATION</scope>
    <source>
        <tissue evidence="4">Sperm</tissue>
    </source>
</reference>
<dbReference type="RefSeq" id="XP_032803224.1">
    <property type="nucleotide sequence ID" value="XM_032947333.1"/>
</dbReference>
<dbReference type="InterPro" id="IPR042354">
    <property type="entry name" value="FBX38"/>
</dbReference>
<dbReference type="GO" id="GO:0005634">
    <property type="term" value="C:nucleus"/>
    <property type="evidence" value="ECO:0007669"/>
    <property type="project" value="TreeGrafter"/>
</dbReference>
<accession>A0AAJ7WMG9</accession>
<feature type="region of interest" description="Disordered" evidence="1">
    <location>
        <begin position="500"/>
        <end position="580"/>
    </location>
</feature>
<dbReference type="AlphaFoldDB" id="A0AAJ7WMG9"/>
<dbReference type="GO" id="GO:0070936">
    <property type="term" value="P:protein K48-linked ubiquitination"/>
    <property type="evidence" value="ECO:0007669"/>
    <property type="project" value="TreeGrafter"/>
</dbReference>
<gene>
    <name evidence="4" type="primary">FBXO38</name>
</gene>
<dbReference type="Proteomes" id="UP001318040">
    <property type="component" value="Chromosome 5"/>
</dbReference>
<dbReference type="PANTHER" id="PTHR14753">
    <property type="entry name" value="F-BOX ONLY PROTEIN 38"/>
    <property type="match status" value="1"/>
</dbReference>
<dbReference type="GO" id="GO:0031146">
    <property type="term" value="P:SCF-dependent proteasomal ubiquitin-dependent protein catabolic process"/>
    <property type="evidence" value="ECO:0007669"/>
    <property type="project" value="InterPro"/>
</dbReference>
<feature type="domain" description="F-box" evidence="2">
    <location>
        <begin position="47"/>
        <end position="80"/>
    </location>
</feature>
<feature type="compositionally biased region" description="Pro residues" evidence="1">
    <location>
        <begin position="514"/>
        <end position="524"/>
    </location>
</feature>
<dbReference type="SUPFAM" id="SSF81383">
    <property type="entry name" value="F-box domain"/>
    <property type="match status" value="1"/>
</dbReference>
<dbReference type="GO" id="GO:0005737">
    <property type="term" value="C:cytoplasm"/>
    <property type="evidence" value="ECO:0007669"/>
    <property type="project" value="TreeGrafter"/>
</dbReference>
<keyword evidence="3" id="KW-1185">Reference proteome</keyword>
<evidence type="ECO:0000256" key="1">
    <source>
        <dbReference type="SAM" id="MobiDB-lite"/>
    </source>
</evidence>
<evidence type="ECO:0000259" key="2">
    <source>
        <dbReference type="Pfam" id="PF00646"/>
    </source>
</evidence>
<dbReference type="PANTHER" id="PTHR14753:SF3">
    <property type="entry name" value="F-BOX ONLY PROTEIN 38"/>
    <property type="match status" value="1"/>
</dbReference>
<organism evidence="3 4">
    <name type="scientific">Petromyzon marinus</name>
    <name type="common">Sea lamprey</name>
    <dbReference type="NCBI Taxonomy" id="7757"/>
    <lineage>
        <taxon>Eukaryota</taxon>
        <taxon>Metazoa</taxon>
        <taxon>Chordata</taxon>
        <taxon>Craniata</taxon>
        <taxon>Vertebrata</taxon>
        <taxon>Cyclostomata</taxon>
        <taxon>Hyperoartia</taxon>
        <taxon>Petromyzontiformes</taxon>
        <taxon>Petromyzontidae</taxon>
        <taxon>Petromyzon</taxon>
    </lineage>
</organism>
<name>A0AAJ7WMG9_PETMA</name>